<feature type="transmembrane region" description="Helical" evidence="1">
    <location>
        <begin position="21"/>
        <end position="39"/>
    </location>
</feature>
<keyword evidence="1" id="KW-0812">Transmembrane</keyword>
<name>A0A1Y2LUG7_EPING</name>
<dbReference type="InParanoid" id="A0A1Y2LUG7"/>
<sequence length="107" mass="11274">MEANEASACSLRKRSTGSLTVLVLPSLVGLGGLTLYSGLQVGSEKPDSVRLSTDGTKHILTKFDGLGILTVSFCLCLATAEGETHITTILVIEHRWSNSRSRGASPS</sequence>
<feature type="transmembrane region" description="Helical" evidence="1">
    <location>
        <begin position="59"/>
        <end position="80"/>
    </location>
</feature>
<evidence type="ECO:0000313" key="2">
    <source>
        <dbReference type="EMBL" id="OSS47272.1"/>
    </source>
</evidence>
<accession>A0A1Y2LUG7</accession>
<dbReference type="EMBL" id="KZ107849">
    <property type="protein sequence ID" value="OSS47272.1"/>
    <property type="molecule type" value="Genomic_DNA"/>
</dbReference>
<gene>
    <name evidence="2" type="ORF">B5807_09969</name>
</gene>
<dbReference type="AlphaFoldDB" id="A0A1Y2LUG7"/>
<evidence type="ECO:0000313" key="3">
    <source>
        <dbReference type="Proteomes" id="UP000193240"/>
    </source>
</evidence>
<keyword evidence="1" id="KW-0472">Membrane</keyword>
<keyword evidence="3" id="KW-1185">Reference proteome</keyword>
<keyword evidence="1" id="KW-1133">Transmembrane helix</keyword>
<protein>
    <submittedName>
        <fullName evidence="2">Uncharacterized protein</fullName>
    </submittedName>
</protein>
<reference evidence="2 3" key="1">
    <citation type="journal article" date="2017" name="Genome Announc.">
        <title>Genome sequence of the saprophytic ascomycete Epicoccum nigrum ICMP 19927 strain isolated from New Zealand.</title>
        <authorList>
            <person name="Fokin M."/>
            <person name="Fleetwood D."/>
            <person name="Weir B.S."/>
            <person name="Villas-Boas S.G."/>
        </authorList>
    </citation>
    <scope>NUCLEOTIDE SEQUENCE [LARGE SCALE GENOMIC DNA]</scope>
    <source>
        <strain evidence="2 3">ICMP 19927</strain>
    </source>
</reference>
<organism evidence="2 3">
    <name type="scientific">Epicoccum nigrum</name>
    <name type="common">Soil fungus</name>
    <name type="synonym">Epicoccum purpurascens</name>
    <dbReference type="NCBI Taxonomy" id="105696"/>
    <lineage>
        <taxon>Eukaryota</taxon>
        <taxon>Fungi</taxon>
        <taxon>Dikarya</taxon>
        <taxon>Ascomycota</taxon>
        <taxon>Pezizomycotina</taxon>
        <taxon>Dothideomycetes</taxon>
        <taxon>Pleosporomycetidae</taxon>
        <taxon>Pleosporales</taxon>
        <taxon>Pleosporineae</taxon>
        <taxon>Didymellaceae</taxon>
        <taxon>Epicoccum</taxon>
    </lineage>
</organism>
<evidence type="ECO:0000256" key="1">
    <source>
        <dbReference type="SAM" id="Phobius"/>
    </source>
</evidence>
<proteinExistence type="predicted"/>
<dbReference type="Proteomes" id="UP000193240">
    <property type="component" value="Unassembled WGS sequence"/>
</dbReference>